<dbReference type="Pfam" id="PF00232">
    <property type="entry name" value="Glyco_hydro_1"/>
    <property type="match status" value="1"/>
</dbReference>
<keyword evidence="6" id="KW-0119">Carbohydrate metabolism</keyword>
<feature type="active site" description="Proton donor" evidence="9">
    <location>
        <position position="168"/>
    </location>
</feature>
<evidence type="ECO:0000256" key="11">
    <source>
        <dbReference type="PROSITE-ProRule" id="PRU10055"/>
    </source>
</evidence>
<dbReference type="NCBIfam" id="TIGR03356">
    <property type="entry name" value="BGL"/>
    <property type="match status" value="1"/>
</dbReference>
<evidence type="ECO:0000256" key="6">
    <source>
        <dbReference type="ARBA" id="ARBA00023277"/>
    </source>
</evidence>
<dbReference type="PRINTS" id="PR00131">
    <property type="entry name" value="GLHYDRLASE1"/>
</dbReference>
<feature type="binding site" evidence="10">
    <location>
        <position position="408"/>
    </location>
    <ligand>
        <name>substrate</name>
    </ligand>
</feature>
<feature type="binding site" evidence="10">
    <location>
        <position position="167"/>
    </location>
    <ligand>
        <name>substrate</name>
    </ligand>
</feature>
<dbReference type="EMBL" id="JACNJN010000145">
    <property type="protein sequence ID" value="MBC8336193.1"/>
    <property type="molecule type" value="Genomic_DNA"/>
</dbReference>
<dbReference type="InterPro" id="IPR017736">
    <property type="entry name" value="Glyco_hydro_1_beta-glucosidase"/>
</dbReference>
<evidence type="ECO:0000256" key="4">
    <source>
        <dbReference type="ARBA" id="ARBA00022801"/>
    </source>
</evidence>
<keyword evidence="7 12" id="KW-0326">Glycosidase</keyword>
<organism evidence="13 14">
    <name type="scientific">Candidatus Desulfolinea nitratireducens</name>
    <dbReference type="NCBI Taxonomy" id="2841698"/>
    <lineage>
        <taxon>Bacteria</taxon>
        <taxon>Bacillati</taxon>
        <taxon>Chloroflexota</taxon>
        <taxon>Anaerolineae</taxon>
        <taxon>Anaerolineales</taxon>
        <taxon>Anaerolineales incertae sedis</taxon>
        <taxon>Candidatus Desulfolinea</taxon>
    </lineage>
</organism>
<dbReference type="PANTHER" id="PTHR10353">
    <property type="entry name" value="GLYCOSYL HYDROLASE"/>
    <property type="match status" value="1"/>
</dbReference>
<dbReference type="InterPro" id="IPR033132">
    <property type="entry name" value="GH_1_N_CS"/>
</dbReference>
<name>A0A8J6TGQ9_9CHLR</name>
<comment type="similarity">
    <text evidence="2 12">Belongs to the glycosyl hydrolase 1 family.</text>
</comment>
<dbReference type="PROSITE" id="PS00653">
    <property type="entry name" value="GLYCOSYL_HYDROL_F1_2"/>
    <property type="match status" value="1"/>
</dbReference>
<evidence type="ECO:0000256" key="12">
    <source>
        <dbReference type="RuleBase" id="RU361175"/>
    </source>
</evidence>
<evidence type="ECO:0000256" key="8">
    <source>
        <dbReference type="ARBA" id="ARBA00023326"/>
    </source>
</evidence>
<accession>A0A8J6TGQ9</accession>
<dbReference type="AlphaFoldDB" id="A0A8J6TGQ9"/>
<evidence type="ECO:0000256" key="7">
    <source>
        <dbReference type="ARBA" id="ARBA00023295"/>
    </source>
</evidence>
<dbReference type="GO" id="GO:0005829">
    <property type="term" value="C:cytosol"/>
    <property type="evidence" value="ECO:0007669"/>
    <property type="project" value="TreeGrafter"/>
</dbReference>
<feature type="binding site" evidence="10">
    <location>
        <position position="123"/>
    </location>
    <ligand>
        <name>substrate</name>
    </ligand>
</feature>
<dbReference type="PANTHER" id="PTHR10353:SF36">
    <property type="entry name" value="LP05116P"/>
    <property type="match status" value="1"/>
</dbReference>
<evidence type="ECO:0000256" key="10">
    <source>
        <dbReference type="PIRSR" id="PIRSR617736-2"/>
    </source>
</evidence>
<dbReference type="InterPro" id="IPR001360">
    <property type="entry name" value="Glyco_hydro_1"/>
</dbReference>
<evidence type="ECO:0000256" key="5">
    <source>
        <dbReference type="ARBA" id="ARBA00023001"/>
    </source>
</evidence>
<comment type="catalytic activity">
    <reaction evidence="1 12">
        <text>Hydrolysis of terminal, non-reducing beta-D-glucosyl residues with release of beta-D-glucose.</text>
        <dbReference type="EC" id="3.2.1.21"/>
    </reaction>
</comment>
<keyword evidence="5" id="KW-0136">Cellulose degradation</keyword>
<dbReference type="GO" id="GO:0008422">
    <property type="term" value="F:beta-glucosidase activity"/>
    <property type="evidence" value="ECO:0007669"/>
    <property type="project" value="UniProtKB-EC"/>
</dbReference>
<protein>
    <recommendedName>
        <fullName evidence="3 12">Beta-glucosidase</fullName>
        <ecNumber evidence="3 12">3.2.1.21</ecNumber>
    </recommendedName>
</protein>
<dbReference type="EC" id="3.2.1.21" evidence="3 12"/>
<dbReference type="InterPro" id="IPR017853">
    <property type="entry name" value="GH"/>
</dbReference>
<evidence type="ECO:0000256" key="9">
    <source>
        <dbReference type="PIRSR" id="PIRSR617736-1"/>
    </source>
</evidence>
<gene>
    <name evidence="13" type="ORF">H8E29_13070</name>
</gene>
<dbReference type="FunFam" id="3.20.20.80:FF:000004">
    <property type="entry name" value="Beta-glucosidase 6-phospho-beta-glucosidase"/>
    <property type="match status" value="1"/>
</dbReference>
<evidence type="ECO:0000313" key="13">
    <source>
        <dbReference type="EMBL" id="MBC8336193.1"/>
    </source>
</evidence>
<dbReference type="SUPFAM" id="SSF51445">
    <property type="entry name" value="(Trans)glycosidases"/>
    <property type="match status" value="1"/>
</dbReference>
<reference evidence="13 14" key="1">
    <citation type="submission" date="2020-08" db="EMBL/GenBank/DDBJ databases">
        <title>Bridging the membrane lipid divide: bacteria of the FCB group superphylum have the potential to synthesize archaeal ether lipids.</title>
        <authorList>
            <person name="Villanueva L."/>
            <person name="Von Meijenfeldt F.A.B."/>
            <person name="Westbye A.B."/>
            <person name="Yadav S."/>
            <person name="Hopmans E.C."/>
            <person name="Dutilh B.E."/>
            <person name="Sinninghe Damste J.S."/>
        </authorList>
    </citation>
    <scope>NUCLEOTIDE SEQUENCE [LARGE SCALE GENOMIC DNA]</scope>
    <source>
        <strain evidence="13">NIOZ-UU36</strain>
    </source>
</reference>
<dbReference type="PROSITE" id="PS00572">
    <property type="entry name" value="GLYCOSYL_HYDROL_F1_1"/>
    <property type="match status" value="1"/>
</dbReference>
<evidence type="ECO:0000313" key="14">
    <source>
        <dbReference type="Proteomes" id="UP000614469"/>
    </source>
</evidence>
<evidence type="ECO:0000256" key="2">
    <source>
        <dbReference type="ARBA" id="ARBA00010838"/>
    </source>
</evidence>
<feature type="binding site" evidence="10">
    <location>
        <begin position="415"/>
        <end position="416"/>
    </location>
    <ligand>
        <name>substrate</name>
    </ligand>
</feature>
<feature type="binding site" evidence="10">
    <location>
        <position position="22"/>
    </location>
    <ligand>
        <name>substrate</name>
    </ligand>
</feature>
<dbReference type="InterPro" id="IPR018120">
    <property type="entry name" value="Glyco_hydro_1_AS"/>
</dbReference>
<keyword evidence="8" id="KW-0624">Polysaccharide degradation</keyword>
<proteinExistence type="inferred from homology"/>
<comment type="caution">
    <text evidence="13">The sequence shown here is derived from an EMBL/GenBank/DDBJ whole genome shotgun (WGS) entry which is preliminary data.</text>
</comment>
<evidence type="ECO:0000256" key="3">
    <source>
        <dbReference type="ARBA" id="ARBA00012744"/>
    </source>
</evidence>
<dbReference type="Proteomes" id="UP000614469">
    <property type="component" value="Unassembled WGS sequence"/>
</dbReference>
<feature type="binding site" evidence="10">
    <location>
        <position position="302"/>
    </location>
    <ligand>
        <name>substrate</name>
    </ligand>
</feature>
<sequence length="458" mass="52127">MSQNTYNFPKEFIWGAATASYQIEGAWNEDGKGESIWDRFSHTPGKVNNNDTGDIANDHYHLWRKDINLMKELGLKAYRFSISWPRILPKGRGKINQIGIEFYSKLVDGLLEAGITPFATLYHWDLPQALQDEGGWEVRSTAEAFVEYTEAITRALGDRVKDWITINEPAVVAWIGNDIGEHAPGYQDMRRAIPVSYHVMLAHGWAVPIIRRNSPNSEVGITLNVGWREAASNSSFDLDAVREGDGKWTRWFSDPLYGRGYPADVIADFEKQGYLPKGMDFIKEGDLNAIATPTDFLGVNYYNREVVRSDASDNEPQTVFEKPKTPENWTEMGWEIYPEGLAGVLGMMYFDYKPLKLYVTENGASYSTAPDENGVVNDTYRLDYYKTHLAAVHRVMQAGVPMAGYFAWSLMDNFEWAKGYAQRFGIVWVNFETQERIIKESANWYKNLIKNNGFSAQS</sequence>
<dbReference type="Gene3D" id="3.20.20.80">
    <property type="entry name" value="Glycosidases"/>
    <property type="match status" value="1"/>
</dbReference>
<dbReference type="GO" id="GO:0030245">
    <property type="term" value="P:cellulose catabolic process"/>
    <property type="evidence" value="ECO:0007669"/>
    <property type="project" value="UniProtKB-KW"/>
</dbReference>
<evidence type="ECO:0000256" key="1">
    <source>
        <dbReference type="ARBA" id="ARBA00000448"/>
    </source>
</evidence>
<keyword evidence="4 12" id="KW-0378">Hydrolase</keyword>
<feature type="active site" description="Nucleophile" evidence="9 11">
    <location>
        <position position="361"/>
    </location>
</feature>